<keyword evidence="1" id="KW-0805">Transcription regulation</keyword>
<dbReference type="EMBL" id="CP031222">
    <property type="protein sequence ID" value="AXI02571.1"/>
    <property type="molecule type" value="Genomic_DNA"/>
</dbReference>
<evidence type="ECO:0000259" key="4">
    <source>
        <dbReference type="PROSITE" id="PS51118"/>
    </source>
</evidence>
<gene>
    <name evidence="5" type="ORF">HYN46_06865</name>
</gene>
<accession>A0A345P5L2</accession>
<evidence type="ECO:0000256" key="1">
    <source>
        <dbReference type="ARBA" id="ARBA00023015"/>
    </source>
</evidence>
<feature type="domain" description="HTH hxlR-type" evidence="4">
    <location>
        <begin position="11"/>
        <end position="108"/>
    </location>
</feature>
<dbReference type="Pfam" id="PF01638">
    <property type="entry name" value="HxlR"/>
    <property type="match status" value="1"/>
</dbReference>
<dbReference type="RefSeq" id="WP_114898681.1">
    <property type="nucleotide sequence ID" value="NZ_CP031222.1"/>
</dbReference>
<dbReference type="PROSITE" id="PS51118">
    <property type="entry name" value="HTH_HXLR"/>
    <property type="match status" value="1"/>
</dbReference>
<dbReference type="AlphaFoldDB" id="A0A345P5L2"/>
<organism evidence="5 6">
    <name type="scientific">Aquirhabdus parva</name>
    <dbReference type="NCBI Taxonomy" id="2283318"/>
    <lineage>
        <taxon>Bacteria</taxon>
        <taxon>Pseudomonadati</taxon>
        <taxon>Pseudomonadota</taxon>
        <taxon>Gammaproteobacteria</taxon>
        <taxon>Moraxellales</taxon>
        <taxon>Moraxellaceae</taxon>
        <taxon>Aquirhabdus</taxon>
    </lineage>
</organism>
<protein>
    <submittedName>
        <fullName evidence="5">Transcriptional regulator</fullName>
    </submittedName>
</protein>
<dbReference type="KEGG" id="mbah:HYN46_06865"/>
<evidence type="ECO:0000256" key="3">
    <source>
        <dbReference type="ARBA" id="ARBA00023163"/>
    </source>
</evidence>
<dbReference type="GO" id="GO:0003677">
    <property type="term" value="F:DNA binding"/>
    <property type="evidence" value="ECO:0007669"/>
    <property type="project" value="UniProtKB-KW"/>
</dbReference>
<keyword evidence="3" id="KW-0804">Transcription</keyword>
<dbReference type="InterPro" id="IPR036388">
    <property type="entry name" value="WH-like_DNA-bd_sf"/>
</dbReference>
<evidence type="ECO:0000256" key="2">
    <source>
        <dbReference type="ARBA" id="ARBA00023125"/>
    </source>
</evidence>
<keyword evidence="6" id="KW-1185">Reference proteome</keyword>
<dbReference type="InterPro" id="IPR002577">
    <property type="entry name" value="HTH_HxlR"/>
</dbReference>
<sequence length="161" mass="18301">MKWQDVGEMPCSVARALSVIGDRWTMMIVRNAFIGIRRFDDFQSILGMTRHVLADRLNRLVESDILKKVPYLEKPPRYEYRLTKKGMDLYPILLALTTWGDKWMDQGKGAPIEYFHQQCGHKFTPTMVCSECGEPVHAKNVTPMIGPGLPGYADVDPVKSA</sequence>
<dbReference type="OrthoDB" id="9807069at2"/>
<keyword evidence="2" id="KW-0238">DNA-binding</keyword>
<name>A0A345P5L2_9GAMM</name>
<dbReference type="PANTHER" id="PTHR33204">
    <property type="entry name" value="TRANSCRIPTIONAL REGULATOR, MARR FAMILY"/>
    <property type="match status" value="1"/>
</dbReference>
<dbReference type="SUPFAM" id="SSF46785">
    <property type="entry name" value="Winged helix' DNA-binding domain"/>
    <property type="match status" value="1"/>
</dbReference>
<evidence type="ECO:0000313" key="6">
    <source>
        <dbReference type="Proteomes" id="UP000253940"/>
    </source>
</evidence>
<proteinExistence type="predicted"/>
<dbReference type="InterPro" id="IPR036390">
    <property type="entry name" value="WH_DNA-bd_sf"/>
</dbReference>
<reference evidence="5 6" key="1">
    <citation type="submission" date="2018-07" db="EMBL/GenBank/DDBJ databases">
        <title>Genome sequencing of Moraxellaceae gen. HYN0046.</title>
        <authorList>
            <person name="Kim M."/>
            <person name="Yi H."/>
        </authorList>
    </citation>
    <scope>NUCLEOTIDE SEQUENCE [LARGE SCALE GENOMIC DNA]</scope>
    <source>
        <strain evidence="5 6">HYN0046</strain>
    </source>
</reference>
<dbReference type="Proteomes" id="UP000253940">
    <property type="component" value="Chromosome"/>
</dbReference>
<evidence type="ECO:0000313" key="5">
    <source>
        <dbReference type="EMBL" id="AXI02571.1"/>
    </source>
</evidence>
<dbReference type="Gene3D" id="1.10.10.10">
    <property type="entry name" value="Winged helix-like DNA-binding domain superfamily/Winged helix DNA-binding domain"/>
    <property type="match status" value="1"/>
</dbReference>
<dbReference type="PANTHER" id="PTHR33204:SF36">
    <property type="entry name" value="TRANSCRIPTIONAL REGULATORY PROTEIN"/>
    <property type="match status" value="1"/>
</dbReference>